<comment type="similarity">
    <text evidence="6">Belongs to the DNA polymerase HolA subunit family.</text>
</comment>
<dbReference type="PANTHER" id="PTHR34388:SF1">
    <property type="entry name" value="DNA POLYMERASE III SUBUNIT DELTA"/>
    <property type="match status" value="1"/>
</dbReference>
<dbReference type="InterPro" id="IPR008921">
    <property type="entry name" value="DNA_pol3_clamp-load_cplx_C"/>
</dbReference>
<dbReference type="GO" id="GO:0003887">
    <property type="term" value="F:DNA-directed DNA polymerase activity"/>
    <property type="evidence" value="ECO:0007669"/>
    <property type="project" value="UniProtKB-KW"/>
</dbReference>
<dbReference type="STRING" id="1123272.SAMN02745824_0598"/>
<protein>
    <recommendedName>
        <fullName evidence="1">DNA-directed DNA polymerase</fullName>
        <ecNumber evidence="1">2.7.7.7</ecNumber>
    </recommendedName>
</protein>
<dbReference type="GO" id="GO:0009360">
    <property type="term" value="C:DNA polymerase III complex"/>
    <property type="evidence" value="ECO:0007669"/>
    <property type="project" value="TreeGrafter"/>
</dbReference>
<keyword evidence="3" id="KW-0548">Nucleotidyltransferase</keyword>
<gene>
    <name evidence="8" type="ORF">SAMN02745824_0598</name>
</gene>
<evidence type="ECO:0000256" key="7">
    <source>
        <dbReference type="ARBA" id="ARBA00049244"/>
    </source>
</evidence>
<dbReference type="EMBL" id="FSQW01000001">
    <property type="protein sequence ID" value="SIN60133.1"/>
    <property type="molecule type" value="Genomic_DNA"/>
</dbReference>
<proteinExistence type="inferred from homology"/>
<dbReference type="InterPro" id="IPR027417">
    <property type="entry name" value="P-loop_NTPase"/>
</dbReference>
<sequence>MKVKDGEIVRKFQSQPDAWRLTLLCGPNATRCQALVDQIVSPLSASAERIDLTIADLTESPARLSDEASSASLFGDKRFIMVRLNSGEAVRATAAIENLLASDMSGDPVFIVAPGMADKTALAKKIAAAPDALIATCYETSQRDAVAAITQMAREEGVRISSDTATAIAALTSNDLVLARLEIEKIALYLDASPDQPQETDAAILAVLGAENDEEDLGLLINAALNGDARTLTRELAAVAPAGFSEVGLIRLMLRHLTKLADLRSKVDQGNAVARLVNSPAIFWKDRDNFARQLNIWSSAHVARLIERILALEIALKSSGQPESVLVQEELLTITRKAAKLR</sequence>
<dbReference type="PANTHER" id="PTHR34388">
    <property type="entry name" value="DNA POLYMERASE III SUBUNIT DELTA"/>
    <property type="match status" value="1"/>
</dbReference>
<dbReference type="GO" id="GO:0006261">
    <property type="term" value="P:DNA-templated DNA replication"/>
    <property type="evidence" value="ECO:0007669"/>
    <property type="project" value="TreeGrafter"/>
</dbReference>
<reference evidence="9" key="1">
    <citation type="submission" date="2016-11" db="EMBL/GenBank/DDBJ databases">
        <authorList>
            <person name="Varghese N."/>
            <person name="Submissions S."/>
        </authorList>
    </citation>
    <scope>NUCLEOTIDE SEQUENCE [LARGE SCALE GENOMIC DNA]</scope>
    <source>
        <strain evidence="9">DSM 22363</strain>
    </source>
</reference>
<evidence type="ECO:0000256" key="4">
    <source>
        <dbReference type="ARBA" id="ARBA00022705"/>
    </source>
</evidence>
<evidence type="ECO:0000256" key="2">
    <source>
        <dbReference type="ARBA" id="ARBA00022679"/>
    </source>
</evidence>
<evidence type="ECO:0000313" key="9">
    <source>
        <dbReference type="Proteomes" id="UP000185192"/>
    </source>
</evidence>
<name>A0A1N6CNK5_9SPHN</name>
<dbReference type="RefSeq" id="WP_074203653.1">
    <property type="nucleotide sequence ID" value="NZ_FSQW01000001.1"/>
</dbReference>
<evidence type="ECO:0000256" key="1">
    <source>
        <dbReference type="ARBA" id="ARBA00012417"/>
    </source>
</evidence>
<dbReference type="EC" id="2.7.7.7" evidence="1"/>
<keyword evidence="2" id="KW-0808">Transferase</keyword>
<dbReference type="SUPFAM" id="SSF48019">
    <property type="entry name" value="post-AAA+ oligomerization domain-like"/>
    <property type="match status" value="1"/>
</dbReference>
<dbReference type="Gene3D" id="1.20.272.10">
    <property type="match status" value="1"/>
</dbReference>
<dbReference type="InterPro" id="IPR005790">
    <property type="entry name" value="DNA_polIII_delta"/>
</dbReference>
<accession>A0A1N6CNK5</accession>
<organism evidence="8 9">
    <name type="scientific">Parasphingorhabdus marina DSM 22363</name>
    <dbReference type="NCBI Taxonomy" id="1123272"/>
    <lineage>
        <taxon>Bacteria</taxon>
        <taxon>Pseudomonadati</taxon>
        <taxon>Pseudomonadota</taxon>
        <taxon>Alphaproteobacteria</taxon>
        <taxon>Sphingomonadales</taxon>
        <taxon>Sphingomonadaceae</taxon>
        <taxon>Parasphingorhabdus</taxon>
    </lineage>
</organism>
<evidence type="ECO:0000256" key="5">
    <source>
        <dbReference type="ARBA" id="ARBA00022932"/>
    </source>
</evidence>
<dbReference type="GO" id="GO:0003677">
    <property type="term" value="F:DNA binding"/>
    <property type="evidence" value="ECO:0007669"/>
    <property type="project" value="InterPro"/>
</dbReference>
<evidence type="ECO:0000256" key="3">
    <source>
        <dbReference type="ARBA" id="ARBA00022695"/>
    </source>
</evidence>
<dbReference type="AlphaFoldDB" id="A0A1N6CNK5"/>
<dbReference type="NCBIfam" id="TIGR01128">
    <property type="entry name" value="holA"/>
    <property type="match status" value="1"/>
</dbReference>
<keyword evidence="9" id="KW-1185">Reference proteome</keyword>
<dbReference type="Gene3D" id="3.40.50.300">
    <property type="entry name" value="P-loop containing nucleotide triphosphate hydrolases"/>
    <property type="match status" value="1"/>
</dbReference>
<dbReference type="OrthoDB" id="9804983at2"/>
<dbReference type="SUPFAM" id="SSF52540">
    <property type="entry name" value="P-loop containing nucleoside triphosphate hydrolases"/>
    <property type="match status" value="1"/>
</dbReference>
<dbReference type="Proteomes" id="UP000185192">
    <property type="component" value="Unassembled WGS sequence"/>
</dbReference>
<evidence type="ECO:0000313" key="8">
    <source>
        <dbReference type="EMBL" id="SIN60133.1"/>
    </source>
</evidence>
<dbReference type="Gene3D" id="1.10.8.60">
    <property type="match status" value="1"/>
</dbReference>
<keyword evidence="4" id="KW-0235">DNA replication</keyword>
<comment type="catalytic activity">
    <reaction evidence="7">
        <text>DNA(n) + a 2'-deoxyribonucleoside 5'-triphosphate = DNA(n+1) + diphosphate</text>
        <dbReference type="Rhea" id="RHEA:22508"/>
        <dbReference type="Rhea" id="RHEA-COMP:17339"/>
        <dbReference type="Rhea" id="RHEA-COMP:17340"/>
        <dbReference type="ChEBI" id="CHEBI:33019"/>
        <dbReference type="ChEBI" id="CHEBI:61560"/>
        <dbReference type="ChEBI" id="CHEBI:173112"/>
        <dbReference type="EC" id="2.7.7.7"/>
    </reaction>
</comment>
<keyword evidence="5" id="KW-0239">DNA-directed DNA polymerase</keyword>
<evidence type="ECO:0000256" key="6">
    <source>
        <dbReference type="ARBA" id="ARBA00034754"/>
    </source>
</evidence>